<reference evidence="8" key="1">
    <citation type="submission" date="2018-05" db="EMBL/GenBank/DDBJ databases">
        <title>Draft genome sequence of Stemphylium lycopersici strain CIDEFI 213.</title>
        <authorList>
            <person name="Medina R."/>
            <person name="Franco M.E.E."/>
            <person name="Lucentini C.G."/>
            <person name="Saparrat M.C.N."/>
            <person name="Balatti P.A."/>
        </authorList>
    </citation>
    <scope>NUCLEOTIDE SEQUENCE [LARGE SCALE GENOMIC DNA]</scope>
    <source>
        <strain evidence="8">CIDEFI 213</strain>
    </source>
</reference>
<keyword evidence="8" id="KW-1185">Reference proteome</keyword>
<evidence type="ECO:0000256" key="1">
    <source>
        <dbReference type="ARBA" id="ARBA00012513"/>
    </source>
</evidence>
<dbReference type="Gene3D" id="1.10.510.10">
    <property type="entry name" value="Transferase(Phosphotransferase) domain 1"/>
    <property type="match status" value="1"/>
</dbReference>
<dbReference type="SUPFAM" id="SSF56112">
    <property type="entry name" value="Protein kinase-like (PK-like)"/>
    <property type="match status" value="1"/>
</dbReference>
<protein>
    <recommendedName>
        <fullName evidence="1">non-specific serine/threonine protein kinase</fullName>
        <ecNumber evidence="1">2.7.11.1</ecNumber>
    </recommendedName>
</protein>
<organism evidence="7 8">
    <name type="scientific">Stemphylium lycopersici</name>
    <name type="common">Tomato gray leaf spot disease fungus</name>
    <name type="synonym">Thyrospora lycopersici</name>
    <dbReference type="NCBI Taxonomy" id="183478"/>
    <lineage>
        <taxon>Eukaryota</taxon>
        <taxon>Fungi</taxon>
        <taxon>Dikarya</taxon>
        <taxon>Ascomycota</taxon>
        <taxon>Pezizomycotina</taxon>
        <taxon>Dothideomycetes</taxon>
        <taxon>Pleosporomycetidae</taxon>
        <taxon>Pleosporales</taxon>
        <taxon>Pleosporineae</taxon>
        <taxon>Pleosporaceae</taxon>
        <taxon>Stemphylium</taxon>
    </lineage>
</organism>
<evidence type="ECO:0000256" key="4">
    <source>
        <dbReference type="ARBA" id="ARBA00022777"/>
    </source>
</evidence>
<dbReference type="PANTHER" id="PTHR43671">
    <property type="entry name" value="SERINE/THREONINE-PROTEIN KINASE NEK"/>
    <property type="match status" value="1"/>
</dbReference>
<dbReference type="InterPro" id="IPR011009">
    <property type="entry name" value="Kinase-like_dom_sf"/>
</dbReference>
<dbReference type="InterPro" id="IPR050660">
    <property type="entry name" value="NEK_Ser/Thr_kinase"/>
</dbReference>
<accession>A0A364MRG5</accession>
<dbReference type="PANTHER" id="PTHR43671:SF13">
    <property type="entry name" value="SERINE_THREONINE-PROTEIN KINASE NEK2"/>
    <property type="match status" value="1"/>
</dbReference>
<dbReference type="InterPro" id="IPR000719">
    <property type="entry name" value="Prot_kinase_dom"/>
</dbReference>
<evidence type="ECO:0000256" key="3">
    <source>
        <dbReference type="ARBA" id="ARBA00022741"/>
    </source>
</evidence>
<evidence type="ECO:0000313" key="8">
    <source>
        <dbReference type="Proteomes" id="UP000249619"/>
    </source>
</evidence>
<dbReference type="PROSITE" id="PS50011">
    <property type="entry name" value="PROTEIN_KINASE_DOM"/>
    <property type="match status" value="1"/>
</dbReference>
<dbReference type="Proteomes" id="UP000249619">
    <property type="component" value="Unassembled WGS sequence"/>
</dbReference>
<dbReference type="PROSITE" id="PS00108">
    <property type="entry name" value="PROTEIN_KINASE_ST"/>
    <property type="match status" value="1"/>
</dbReference>
<dbReference type="GO" id="GO:0004674">
    <property type="term" value="F:protein serine/threonine kinase activity"/>
    <property type="evidence" value="ECO:0007669"/>
    <property type="project" value="UniProtKB-EC"/>
</dbReference>
<name>A0A364MRG5_STELY</name>
<keyword evidence="4 7" id="KW-0418">Kinase</keyword>
<evidence type="ECO:0000256" key="5">
    <source>
        <dbReference type="ARBA" id="ARBA00022840"/>
    </source>
</evidence>
<dbReference type="Pfam" id="PF00069">
    <property type="entry name" value="Pkinase"/>
    <property type="match status" value="1"/>
</dbReference>
<keyword evidence="3" id="KW-0547">Nucleotide-binding</keyword>
<dbReference type="EC" id="2.7.11.1" evidence="1"/>
<dbReference type="STRING" id="183478.A0A364MRG5"/>
<dbReference type="InterPro" id="IPR008271">
    <property type="entry name" value="Ser/Thr_kinase_AS"/>
</dbReference>
<dbReference type="AlphaFoldDB" id="A0A364MRG5"/>
<dbReference type="EMBL" id="QGDH01000403">
    <property type="protein sequence ID" value="RAR00258.1"/>
    <property type="molecule type" value="Genomic_DNA"/>
</dbReference>
<keyword evidence="2" id="KW-0808">Transferase</keyword>
<evidence type="ECO:0000256" key="2">
    <source>
        <dbReference type="ARBA" id="ARBA00022679"/>
    </source>
</evidence>
<evidence type="ECO:0000313" key="7">
    <source>
        <dbReference type="EMBL" id="RAR00258.1"/>
    </source>
</evidence>
<keyword evidence="5" id="KW-0067">ATP-binding</keyword>
<gene>
    <name evidence="7" type="ORF">DDE83_009130</name>
</gene>
<dbReference type="SMART" id="SM00220">
    <property type="entry name" value="S_TKc"/>
    <property type="match status" value="1"/>
</dbReference>
<feature type="domain" description="Protein kinase" evidence="6">
    <location>
        <begin position="195"/>
        <end position="570"/>
    </location>
</feature>
<comment type="caution">
    <text evidence="7">The sequence shown here is derived from an EMBL/GenBank/DDBJ whole genome shotgun (WGS) entry which is preliminary data.</text>
</comment>
<proteinExistence type="predicted"/>
<evidence type="ECO:0000259" key="6">
    <source>
        <dbReference type="PROSITE" id="PS50011"/>
    </source>
</evidence>
<sequence>MPPKTSQKNRNVPPWKSAKPYLRHDARAFLDANGLDWTAKTILLGDAATRGHYEARVGNPNLPGLPPGRNIIPAHPYLQQDINHAKTHGTLPARRDAAGNPIVPASVAPVPTVPTSTVPLPVANLSAALAPKSPELTAPAQQGNNYPYDFWPQQPWHSDPNDRTEHATLAEISENRNVWLGTKPYQWPERDEENMHGARFLGAGAYGCAGVWCQVNETNMIERKFVIKEAKATRHQWRDPLQWRDRLPREIRTHQIVDSGRADAVPDHGNLARHQGYRLMMRQRRYWLYLDYYEGGDLSQALKHLANDEMKARYTQPRKKGAAPPEGHDWDKGFRCYRVNGKLPQVIPERLIYEIVISLVTACQILHFGQTDNSKAAPGAHQVTHLDIKADNIFIQPSNQDGELPKFFLSDFGLAFFDHNRHDQKIPDTERAPSDNPGEYVWLDSSKWDARYAPEYYEIVQREMPRPLGEKTDVWQIGAVLFWLLTNGTAESRFGPKCLYKGNLLNISIDINIGKVFDNATGQNQFCDKTYPTLRRYTSDLVNACAQCLNYDPEDRLDLASLRAKLERYLADLEEEGDDGDMSMLNVSREKDFVFGGLWPGHPID</sequence>
<dbReference type="GO" id="GO:0005524">
    <property type="term" value="F:ATP binding"/>
    <property type="evidence" value="ECO:0007669"/>
    <property type="project" value="UniProtKB-KW"/>
</dbReference>